<evidence type="ECO:0000313" key="6">
    <source>
        <dbReference type="Proteomes" id="UP000007266"/>
    </source>
</evidence>
<reference evidence="5 6" key="2">
    <citation type="journal article" date="2010" name="Nucleic Acids Res.">
        <title>BeetleBase in 2010: revisions to provide comprehensive genomic information for Tribolium castaneum.</title>
        <authorList>
            <person name="Kim H.S."/>
            <person name="Murphy T."/>
            <person name="Xia J."/>
            <person name="Caragea D."/>
            <person name="Park Y."/>
            <person name="Beeman R.W."/>
            <person name="Lorenzen M.D."/>
            <person name="Butcher S."/>
            <person name="Manak J.R."/>
            <person name="Brown S.J."/>
        </authorList>
    </citation>
    <scope>GENOME REANNOTATION</scope>
    <source>
        <strain evidence="5 6">Georgia GA2</strain>
    </source>
</reference>
<dbReference type="OMA" id="ININMKA"/>
<dbReference type="InterPro" id="IPR038606">
    <property type="entry name" value="To_sf"/>
</dbReference>
<dbReference type="PANTHER" id="PTHR11008:SF14">
    <property type="entry name" value="CIRCADIAN CLOCK-CONTROLLED PROTEIN-LIKE PROTEIN"/>
    <property type="match status" value="1"/>
</dbReference>
<dbReference type="Gene3D" id="3.15.10.30">
    <property type="entry name" value="Haemolymph juvenile hormone binding protein"/>
    <property type="match status" value="1"/>
</dbReference>
<dbReference type="InParanoid" id="D6WKI1"/>
<evidence type="ECO:0000256" key="2">
    <source>
        <dbReference type="ARBA" id="ARBA00023108"/>
    </source>
</evidence>
<dbReference type="GO" id="GO:0005615">
    <property type="term" value="C:extracellular space"/>
    <property type="evidence" value="ECO:0000318"/>
    <property type="project" value="GO_Central"/>
</dbReference>
<dbReference type="Pfam" id="PF06585">
    <property type="entry name" value="JHBP"/>
    <property type="match status" value="1"/>
</dbReference>
<dbReference type="PANTHER" id="PTHR11008">
    <property type="entry name" value="PROTEIN TAKEOUT-LIKE PROTEIN"/>
    <property type="match status" value="1"/>
</dbReference>
<dbReference type="Proteomes" id="UP000007266">
    <property type="component" value="Linkage group 5"/>
</dbReference>
<sequence length="243" mass="28300">MLLYKAAFLFVICSTATSKRFPSYINKCYRNNNTTKTCFTEAVYTLRAHFKRGIPEFSLPPMNPLILPQVLLENEDNFNAEFKNVEIFHLDQLVIQDIGFNLSRNEFETKLIFPKLRIKSNYHVKGRILFFELDGNGPADGNFTDVQVETKLQGRRYQKGSREYIKFCKMEVKESVSKAHFRFDGLFKGNMELTRQMNQIVNENVDEFLTELQPAIHVAIEQTVLALVGRIFDKFSIQELFLD</sequence>
<dbReference type="SMART" id="SM00700">
    <property type="entry name" value="JHBP"/>
    <property type="match status" value="1"/>
</dbReference>
<feature type="signal peptide" evidence="4">
    <location>
        <begin position="1"/>
        <end position="18"/>
    </location>
</feature>
<evidence type="ECO:0000313" key="5">
    <source>
        <dbReference type="EMBL" id="EFA03577.2"/>
    </source>
</evidence>
<feature type="chain" id="PRO_5007310722" evidence="4">
    <location>
        <begin position="19"/>
        <end position="243"/>
    </location>
</feature>
<dbReference type="InterPro" id="IPR010562">
    <property type="entry name" value="Haemolymph_juvenile_hormone-bd"/>
</dbReference>
<name>D6WKI1_TRICA</name>
<evidence type="ECO:0000256" key="1">
    <source>
        <dbReference type="ARBA" id="ARBA00022729"/>
    </source>
</evidence>
<evidence type="ECO:0000256" key="4">
    <source>
        <dbReference type="SAM" id="SignalP"/>
    </source>
</evidence>
<evidence type="ECO:0000256" key="3">
    <source>
        <dbReference type="ARBA" id="ARBA00060902"/>
    </source>
</evidence>
<dbReference type="GO" id="GO:0007623">
    <property type="term" value="P:circadian rhythm"/>
    <property type="evidence" value="ECO:0000318"/>
    <property type="project" value="GO_Central"/>
</dbReference>
<gene>
    <name evidence="5" type="primary">AUGUSTUS-3.0.2_13660</name>
    <name evidence="5" type="ORF">TcasGA2_TC013660</name>
</gene>
<dbReference type="HOGENOM" id="CLU_069908_5_0_1"/>
<dbReference type="OrthoDB" id="7419171at2759"/>
<keyword evidence="2" id="KW-0090">Biological rhythms</keyword>
<keyword evidence="6" id="KW-1185">Reference proteome</keyword>
<dbReference type="AlphaFoldDB" id="D6WKI1"/>
<accession>D6WKI1</accession>
<proteinExistence type="inferred from homology"/>
<protein>
    <submittedName>
        <fullName evidence="5">Circadian clock-controlled protein-like Protein</fullName>
    </submittedName>
</protein>
<dbReference type="FunFam" id="3.15.10.30:FF:000001">
    <property type="entry name" value="Takeout-like protein 1"/>
    <property type="match status" value="1"/>
</dbReference>
<keyword evidence="1 4" id="KW-0732">Signal</keyword>
<reference evidence="5 6" key="1">
    <citation type="journal article" date="2008" name="Nature">
        <title>The genome of the model beetle and pest Tribolium castaneum.</title>
        <authorList>
            <consortium name="Tribolium Genome Sequencing Consortium"/>
            <person name="Richards S."/>
            <person name="Gibbs R.A."/>
            <person name="Weinstock G.M."/>
            <person name="Brown S.J."/>
            <person name="Denell R."/>
            <person name="Beeman R.W."/>
            <person name="Gibbs R."/>
            <person name="Beeman R.W."/>
            <person name="Brown S.J."/>
            <person name="Bucher G."/>
            <person name="Friedrich M."/>
            <person name="Grimmelikhuijzen C.J."/>
            <person name="Klingler M."/>
            <person name="Lorenzen M."/>
            <person name="Richards S."/>
            <person name="Roth S."/>
            <person name="Schroder R."/>
            <person name="Tautz D."/>
            <person name="Zdobnov E.M."/>
            <person name="Muzny D."/>
            <person name="Gibbs R.A."/>
            <person name="Weinstock G.M."/>
            <person name="Attaway T."/>
            <person name="Bell S."/>
            <person name="Buhay C.J."/>
            <person name="Chandrabose M.N."/>
            <person name="Chavez D."/>
            <person name="Clerk-Blankenburg K.P."/>
            <person name="Cree A."/>
            <person name="Dao M."/>
            <person name="Davis C."/>
            <person name="Chacko J."/>
            <person name="Dinh H."/>
            <person name="Dugan-Rocha S."/>
            <person name="Fowler G."/>
            <person name="Garner T.T."/>
            <person name="Garnes J."/>
            <person name="Gnirke A."/>
            <person name="Hawes A."/>
            <person name="Hernandez J."/>
            <person name="Hines S."/>
            <person name="Holder M."/>
            <person name="Hume J."/>
            <person name="Jhangiani S.N."/>
            <person name="Joshi V."/>
            <person name="Khan Z.M."/>
            <person name="Jackson L."/>
            <person name="Kovar C."/>
            <person name="Kowis A."/>
            <person name="Lee S."/>
            <person name="Lewis L.R."/>
            <person name="Margolis J."/>
            <person name="Morgan M."/>
            <person name="Nazareth L.V."/>
            <person name="Nguyen N."/>
            <person name="Okwuonu G."/>
            <person name="Parker D."/>
            <person name="Richards S."/>
            <person name="Ruiz S.J."/>
            <person name="Santibanez J."/>
            <person name="Savard J."/>
            <person name="Scherer S.E."/>
            <person name="Schneider B."/>
            <person name="Sodergren E."/>
            <person name="Tautz D."/>
            <person name="Vattahil S."/>
            <person name="Villasana D."/>
            <person name="White C.S."/>
            <person name="Wright R."/>
            <person name="Park Y."/>
            <person name="Beeman R.W."/>
            <person name="Lord J."/>
            <person name="Oppert B."/>
            <person name="Lorenzen M."/>
            <person name="Brown S."/>
            <person name="Wang L."/>
            <person name="Savard J."/>
            <person name="Tautz D."/>
            <person name="Richards S."/>
            <person name="Weinstock G."/>
            <person name="Gibbs R.A."/>
            <person name="Liu Y."/>
            <person name="Worley K."/>
            <person name="Weinstock G."/>
            <person name="Elsik C.G."/>
            <person name="Reese J.T."/>
            <person name="Elhaik E."/>
            <person name="Landan G."/>
            <person name="Graur D."/>
            <person name="Arensburger P."/>
            <person name="Atkinson P."/>
            <person name="Beeman R.W."/>
            <person name="Beidler J."/>
            <person name="Brown S.J."/>
            <person name="Demuth J.P."/>
            <person name="Drury D.W."/>
            <person name="Du Y.Z."/>
            <person name="Fujiwara H."/>
            <person name="Lorenzen M."/>
            <person name="Maselli V."/>
            <person name="Osanai M."/>
            <person name="Park Y."/>
            <person name="Robertson H.M."/>
            <person name="Tu Z."/>
            <person name="Wang J.J."/>
            <person name="Wang S."/>
            <person name="Richards S."/>
            <person name="Song H."/>
            <person name="Zhang L."/>
            <person name="Sodergren E."/>
            <person name="Werner D."/>
            <person name="Stanke M."/>
            <person name="Morgenstern B."/>
            <person name="Solovyev V."/>
            <person name="Kosarev P."/>
            <person name="Brown G."/>
            <person name="Chen H.C."/>
            <person name="Ermolaeva O."/>
            <person name="Hlavina W."/>
            <person name="Kapustin Y."/>
            <person name="Kiryutin B."/>
            <person name="Kitts P."/>
            <person name="Maglott D."/>
            <person name="Pruitt K."/>
            <person name="Sapojnikov V."/>
            <person name="Souvorov A."/>
            <person name="Mackey A.J."/>
            <person name="Waterhouse R.M."/>
            <person name="Wyder S."/>
            <person name="Zdobnov E.M."/>
            <person name="Zdobnov E.M."/>
            <person name="Wyder S."/>
            <person name="Kriventseva E.V."/>
            <person name="Kadowaki T."/>
            <person name="Bork P."/>
            <person name="Aranda M."/>
            <person name="Bao R."/>
            <person name="Beermann A."/>
            <person name="Berns N."/>
            <person name="Bolognesi R."/>
            <person name="Bonneton F."/>
            <person name="Bopp D."/>
            <person name="Brown S.J."/>
            <person name="Bucher G."/>
            <person name="Butts T."/>
            <person name="Chaumot A."/>
            <person name="Denell R.E."/>
            <person name="Ferrier D.E."/>
            <person name="Friedrich M."/>
            <person name="Gordon C.M."/>
            <person name="Jindra M."/>
            <person name="Klingler M."/>
            <person name="Lan Q."/>
            <person name="Lattorff H.M."/>
            <person name="Laudet V."/>
            <person name="von Levetsow C."/>
            <person name="Liu Z."/>
            <person name="Lutz R."/>
            <person name="Lynch J.A."/>
            <person name="da Fonseca R.N."/>
            <person name="Posnien N."/>
            <person name="Reuter R."/>
            <person name="Roth S."/>
            <person name="Savard J."/>
            <person name="Schinko J.B."/>
            <person name="Schmitt C."/>
            <person name="Schoppmeier M."/>
            <person name="Schroder R."/>
            <person name="Shippy T.D."/>
            <person name="Simonnet F."/>
            <person name="Marques-Souza H."/>
            <person name="Tautz D."/>
            <person name="Tomoyasu Y."/>
            <person name="Trauner J."/>
            <person name="Van der Zee M."/>
            <person name="Vervoort M."/>
            <person name="Wittkopp N."/>
            <person name="Wimmer E.A."/>
            <person name="Yang X."/>
            <person name="Jones A.K."/>
            <person name="Sattelle D.B."/>
            <person name="Ebert P.R."/>
            <person name="Nelson D."/>
            <person name="Scott J.G."/>
            <person name="Beeman R.W."/>
            <person name="Muthukrishnan S."/>
            <person name="Kramer K.J."/>
            <person name="Arakane Y."/>
            <person name="Beeman R.W."/>
            <person name="Zhu Q."/>
            <person name="Hogenkamp D."/>
            <person name="Dixit R."/>
            <person name="Oppert B."/>
            <person name="Jiang H."/>
            <person name="Zou Z."/>
            <person name="Marshall J."/>
            <person name="Elpidina E."/>
            <person name="Vinokurov K."/>
            <person name="Oppert C."/>
            <person name="Zou Z."/>
            <person name="Evans J."/>
            <person name="Lu Z."/>
            <person name="Zhao P."/>
            <person name="Sumathipala N."/>
            <person name="Altincicek B."/>
            <person name="Vilcinskas A."/>
            <person name="Williams M."/>
            <person name="Hultmark D."/>
            <person name="Hetru C."/>
            <person name="Jiang H."/>
            <person name="Grimmelikhuijzen C.J."/>
            <person name="Hauser F."/>
            <person name="Cazzamali G."/>
            <person name="Williamson M."/>
            <person name="Park Y."/>
            <person name="Li B."/>
            <person name="Tanaka Y."/>
            <person name="Predel R."/>
            <person name="Neupert S."/>
            <person name="Schachtner J."/>
            <person name="Verleyen P."/>
            <person name="Raible F."/>
            <person name="Bork P."/>
            <person name="Friedrich M."/>
            <person name="Walden K.K."/>
            <person name="Robertson H.M."/>
            <person name="Angeli S."/>
            <person name="Foret S."/>
            <person name="Bucher G."/>
            <person name="Schuetz S."/>
            <person name="Maleszka R."/>
            <person name="Wimmer E.A."/>
            <person name="Beeman R.W."/>
            <person name="Lorenzen M."/>
            <person name="Tomoyasu Y."/>
            <person name="Miller S.C."/>
            <person name="Grossmann D."/>
            <person name="Bucher G."/>
        </authorList>
    </citation>
    <scope>NUCLEOTIDE SEQUENCE [LARGE SCALE GENOMIC DNA]</scope>
    <source>
        <strain evidence="5 6">Georgia GA2</strain>
    </source>
</reference>
<comment type="similarity">
    <text evidence="3">Belongs to the TO family.</text>
</comment>
<dbReference type="EMBL" id="KQ971342">
    <property type="protein sequence ID" value="EFA03577.2"/>
    <property type="molecule type" value="Genomic_DNA"/>
</dbReference>
<organism evidence="5 6">
    <name type="scientific">Tribolium castaneum</name>
    <name type="common">Red flour beetle</name>
    <dbReference type="NCBI Taxonomy" id="7070"/>
    <lineage>
        <taxon>Eukaryota</taxon>
        <taxon>Metazoa</taxon>
        <taxon>Ecdysozoa</taxon>
        <taxon>Arthropoda</taxon>
        <taxon>Hexapoda</taxon>
        <taxon>Insecta</taxon>
        <taxon>Pterygota</taxon>
        <taxon>Neoptera</taxon>
        <taxon>Endopterygota</taxon>
        <taxon>Coleoptera</taxon>
        <taxon>Polyphaga</taxon>
        <taxon>Cucujiformia</taxon>
        <taxon>Tenebrionidae</taxon>
        <taxon>Tenebrionidae incertae sedis</taxon>
        <taxon>Tribolium</taxon>
    </lineage>
</organism>